<gene>
    <name evidence="3" type="ORF">J3R73_005950</name>
</gene>
<feature type="signal peptide" evidence="2">
    <location>
        <begin position="1"/>
        <end position="19"/>
    </location>
</feature>
<proteinExistence type="predicted"/>
<evidence type="ECO:0000313" key="4">
    <source>
        <dbReference type="Proteomes" id="UP001237448"/>
    </source>
</evidence>
<sequence length="69" mass="7077">MAASGAYAVLVALSTLATASPADRVETALHLPKLTLHVPATVPAAPSPRLQPRRSAEPEADVDITGPTH</sequence>
<dbReference type="RefSeq" id="WP_307436013.1">
    <property type="nucleotide sequence ID" value="NZ_JAUSVK010000001.1"/>
</dbReference>
<comment type="caution">
    <text evidence="3">The sequence shown here is derived from an EMBL/GenBank/DDBJ whole genome shotgun (WGS) entry which is preliminary data.</text>
</comment>
<evidence type="ECO:0008006" key="5">
    <source>
        <dbReference type="Google" id="ProtNLM"/>
    </source>
</evidence>
<organism evidence="3 4">
    <name type="scientific">Labrys monachus</name>
    <dbReference type="NCBI Taxonomy" id="217067"/>
    <lineage>
        <taxon>Bacteria</taxon>
        <taxon>Pseudomonadati</taxon>
        <taxon>Pseudomonadota</taxon>
        <taxon>Alphaproteobacteria</taxon>
        <taxon>Hyphomicrobiales</taxon>
        <taxon>Xanthobacteraceae</taxon>
        <taxon>Labrys</taxon>
    </lineage>
</organism>
<dbReference type="EMBL" id="JAUSVK010000001">
    <property type="protein sequence ID" value="MDQ0396158.1"/>
    <property type="molecule type" value="Genomic_DNA"/>
</dbReference>
<keyword evidence="4" id="KW-1185">Reference proteome</keyword>
<reference evidence="3 4" key="1">
    <citation type="submission" date="2023-07" db="EMBL/GenBank/DDBJ databases">
        <title>Genomic Encyclopedia of Type Strains, Phase IV (KMG-IV): sequencing the most valuable type-strain genomes for metagenomic binning, comparative biology and taxonomic classification.</title>
        <authorList>
            <person name="Goeker M."/>
        </authorList>
    </citation>
    <scope>NUCLEOTIDE SEQUENCE [LARGE SCALE GENOMIC DNA]</scope>
    <source>
        <strain evidence="3 4">DSM 5896</strain>
    </source>
</reference>
<evidence type="ECO:0000313" key="3">
    <source>
        <dbReference type="EMBL" id="MDQ0396158.1"/>
    </source>
</evidence>
<name>A0ABU0FNH2_9HYPH</name>
<protein>
    <recommendedName>
        <fullName evidence="5">Secreted protein</fullName>
    </recommendedName>
</protein>
<dbReference type="Proteomes" id="UP001237448">
    <property type="component" value="Unassembled WGS sequence"/>
</dbReference>
<feature type="region of interest" description="Disordered" evidence="1">
    <location>
        <begin position="40"/>
        <end position="69"/>
    </location>
</feature>
<evidence type="ECO:0000256" key="1">
    <source>
        <dbReference type="SAM" id="MobiDB-lite"/>
    </source>
</evidence>
<feature type="chain" id="PRO_5045173690" description="Secreted protein" evidence="2">
    <location>
        <begin position="20"/>
        <end position="69"/>
    </location>
</feature>
<keyword evidence="2" id="KW-0732">Signal</keyword>
<accession>A0ABU0FNH2</accession>
<evidence type="ECO:0000256" key="2">
    <source>
        <dbReference type="SAM" id="SignalP"/>
    </source>
</evidence>